<name>A0ABX0AC66_9GAMM</name>
<accession>A0ABX0AC66</accession>
<dbReference type="EMBL" id="QOVG01000006">
    <property type="protein sequence ID" value="NDK39169.1"/>
    <property type="molecule type" value="Genomic_DNA"/>
</dbReference>
<dbReference type="RefSeq" id="WP_162349750.1">
    <property type="nucleotide sequence ID" value="NZ_QOVG01000006.1"/>
</dbReference>
<gene>
    <name evidence="1" type="ORF">DT603_09980</name>
</gene>
<reference evidence="1 2" key="1">
    <citation type="submission" date="2018-07" db="EMBL/GenBank/DDBJ databases">
        <title>Whole genome Sequencing of Pseudoxanthomonas gei KCTC 32298 (T).</title>
        <authorList>
            <person name="Kumar S."/>
            <person name="Bansal K."/>
            <person name="Kaur A."/>
            <person name="Patil P."/>
            <person name="Sharma S."/>
            <person name="Patil P.B."/>
        </authorList>
    </citation>
    <scope>NUCLEOTIDE SEQUENCE [LARGE SCALE GENOMIC DNA]</scope>
    <source>
        <strain evidence="1 2">KCTC 32298</strain>
    </source>
</reference>
<dbReference type="Proteomes" id="UP001429354">
    <property type="component" value="Unassembled WGS sequence"/>
</dbReference>
<evidence type="ECO:0000313" key="1">
    <source>
        <dbReference type="EMBL" id="NDK39169.1"/>
    </source>
</evidence>
<protein>
    <submittedName>
        <fullName evidence="1">EF-hand domain-containing protein</fullName>
    </submittedName>
</protein>
<proteinExistence type="predicted"/>
<evidence type="ECO:0000313" key="2">
    <source>
        <dbReference type="Proteomes" id="UP001429354"/>
    </source>
</evidence>
<comment type="caution">
    <text evidence="1">The sequence shown here is derived from an EMBL/GenBank/DDBJ whole genome shotgun (WGS) entry which is preliminary data.</text>
</comment>
<keyword evidence="2" id="KW-1185">Reference proteome</keyword>
<sequence>MTTRKEASRPRFSTRRKALLGLVAIALGVVAWLQYVGAAGISGMATKDMDWNADGSVSQQEIFQSFHSVSVTKTRDGRRQCSSYYWRADRRPIRLDCRTEMEASK</sequence>
<organism evidence="1 2">
    <name type="scientific">Pseudoxanthomonas gei</name>
    <dbReference type="NCBI Taxonomy" id="1383030"/>
    <lineage>
        <taxon>Bacteria</taxon>
        <taxon>Pseudomonadati</taxon>
        <taxon>Pseudomonadota</taxon>
        <taxon>Gammaproteobacteria</taxon>
        <taxon>Lysobacterales</taxon>
        <taxon>Lysobacteraceae</taxon>
        <taxon>Pseudoxanthomonas</taxon>
    </lineage>
</organism>